<dbReference type="RefSeq" id="XP_067176126.1">
    <property type="nucleotide sequence ID" value="XM_067319577.1"/>
</dbReference>
<dbReference type="OrthoDB" id="18786at2759"/>
<dbReference type="InterPro" id="IPR049176">
    <property type="entry name" value="COG5_N"/>
</dbReference>
<sequence length="1039" mass="110975">MFSNEQLISPDFDEVAYLRYALRASSYSAEHARLEGCIAEVRKDIQATLAEHADSLIDQARCTFNTKREVAAMRQSTDSLQKASGRLRMMIEEPYMQLQSRVRELEATQEAMQLLQATLRFLSLTARLQEQLATISAVDIVRASYTLKELEEVLQDGAIRSLQVVEAQLPAVERHATTIRSKAHELLAMTELTAPPNGDDGAGTVETITTAAASTSRVATQVSTGLQCAYVLRMLSRTVQSLMTERRREVLRTIMRELDTQAIEEHISSECDHVSRSTASGHSAAVSEQAVTAHVLLQHIQKTFFVAVQHTRCVILLWRLLLQRRDTRTQEPYLLSIDSPVQLLVEYWSIVTDKLRERLNSLQKRHTIRFALASAYPRYHHLVASFLSRTDVAALPEGPLSASAPGGAAAASGGSTEAGGAGTAATLLSIHVTQCGMGDFLDLIDTVDAAVRRCTAGGGAKGTPLNTPIKASSPVQKGTLASPRMDTQDLRHTWLAQVSDDARDAFRTHLLDRHREVMGGVFLRLSGVVPPSAAAAGHPAAVAPVRTQGGRRPSVPPYANALDIAVYTRLVTQEVQMFRQDPHTLDVLLDCVLYTLRQLRAKLTEAIKKYPLPPLPAVTAAPTLSQVMHICIANGCTTLAYDCAAVLAMVPHPAATRATAEGAGAGGVEDASKATSGATLQAHHDPYARMLEQLGTKRVELQQLIRAFHVMGERSTKPFADSAVAVLLPTLTQTVDNVLHNELALSSAAAVAGASGGGVRSSPPMPQGGSVGGDSRAALMQLQSQCRQFTDRFFFLVDARTSGWMEACQRVTDMMLARLLTQLATTPPSPALRGTLGATAPAYARALQMMMPSLLQFVQMIQSAGAVGRTTSLLRGCVRQVEGFYEACGGLGGASSGDGTLAAAALRAAVVERLRPPIPLFFAKLLVLQYGLFVSTASEPPEDSKGGITTSALATVLDVSGRGLLACLEEVLLAESAASATPTSSSAGGVGAPAAGISGITHKGEVVTALDAHFHEVVAAAPSELAARLQELWASIQAK</sequence>
<comment type="subcellular location">
    <subcellularLocation>
        <location evidence="1">Golgi apparatus membrane</location>
        <topology evidence="1">Peripheral membrane protein</topology>
    </subcellularLocation>
</comment>
<dbReference type="Pfam" id="PF10392">
    <property type="entry name" value="COG5_N"/>
    <property type="match status" value="1"/>
</dbReference>
<feature type="domain" description="Conserved oligomeric Golgi complex subunit 5 helical" evidence="7">
    <location>
        <begin position="160"/>
        <end position="385"/>
    </location>
</feature>
<dbReference type="PANTHER" id="PTHR13228:SF3">
    <property type="entry name" value="CONSERVED OLIGOMERIC GOLGI COMPLEX SUBUNIT 5"/>
    <property type="match status" value="1"/>
</dbReference>
<dbReference type="GO" id="GO:0017119">
    <property type="term" value="C:Golgi transport complex"/>
    <property type="evidence" value="ECO:0007669"/>
    <property type="project" value="InterPro"/>
</dbReference>
<feature type="domain" description="Conserved oligomeric Golgi complex subunit 5 N-terminal" evidence="6">
    <location>
        <begin position="5"/>
        <end position="128"/>
    </location>
</feature>
<keyword evidence="4" id="KW-0472">Membrane</keyword>
<evidence type="ECO:0000313" key="9">
    <source>
        <dbReference type="Proteomes" id="UP000673552"/>
    </source>
</evidence>
<dbReference type="Pfam" id="PF20649">
    <property type="entry name" value="COG5_C"/>
    <property type="match status" value="1"/>
</dbReference>
<organism evidence="8 9">
    <name type="scientific">Leishmania martiniquensis</name>
    <dbReference type="NCBI Taxonomy" id="1580590"/>
    <lineage>
        <taxon>Eukaryota</taxon>
        <taxon>Discoba</taxon>
        <taxon>Euglenozoa</taxon>
        <taxon>Kinetoplastea</taxon>
        <taxon>Metakinetoplastina</taxon>
        <taxon>Trypanosomatida</taxon>
        <taxon>Trypanosomatidae</taxon>
        <taxon>Leishmaniinae</taxon>
        <taxon>Leishmania</taxon>
    </lineage>
</organism>
<dbReference type="AlphaFoldDB" id="A0A836GVS6"/>
<dbReference type="Proteomes" id="UP000673552">
    <property type="component" value="Chromosome 32"/>
</dbReference>
<comment type="caution">
    <text evidence="8">The sequence shown here is derived from an EMBL/GenBank/DDBJ whole genome shotgun (WGS) entry which is preliminary data.</text>
</comment>
<evidence type="ECO:0000259" key="6">
    <source>
        <dbReference type="Pfam" id="PF10392"/>
    </source>
</evidence>
<feature type="region of interest" description="Disordered" evidence="5">
    <location>
        <begin position="755"/>
        <end position="774"/>
    </location>
</feature>
<feature type="compositionally biased region" description="Polar residues" evidence="5">
    <location>
        <begin position="464"/>
        <end position="476"/>
    </location>
</feature>
<reference evidence="8 9" key="1">
    <citation type="submission" date="2021-03" db="EMBL/GenBank/DDBJ databases">
        <title>Leishmania (Mundinia) martiniquensis Genome sequencing and assembly.</title>
        <authorList>
            <person name="Almutairi H."/>
            <person name="Gatherer D."/>
        </authorList>
    </citation>
    <scope>NUCLEOTIDE SEQUENCE [LARGE SCALE GENOMIC DNA]</scope>
    <source>
        <strain evidence="8">LSCM1</strain>
    </source>
</reference>
<dbReference type="InterPro" id="IPR019465">
    <property type="entry name" value="Cog5"/>
</dbReference>
<evidence type="ECO:0000256" key="5">
    <source>
        <dbReference type="SAM" id="MobiDB-lite"/>
    </source>
</evidence>
<evidence type="ECO:0000256" key="2">
    <source>
        <dbReference type="ARBA" id="ARBA00020974"/>
    </source>
</evidence>
<evidence type="ECO:0000256" key="4">
    <source>
        <dbReference type="ARBA" id="ARBA00023136"/>
    </source>
</evidence>
<evidence type="ECO:0000259" key="7">
    <source>
        <dbReference type="Pfam" id="PF20649"/>
    </source>
</evidence>
<protein>
    <recommendedName>
        <fullName evidence="2">Conserved oligomeric Golgi complex subunit 5</fullName>
    </recommendedName>
</protein>
<evidence type="ECO:0000256" key="1">
    <source>
        <dbReference type="ARBA" id="ARBA00004395"/>
    </source>
</evidence>
<dbReference type="GeneID" id="92512089"/>
<dbReference type="GO" id="GO:0000139">
    <property type="term" value="C:Golgi membrane"/>
    <property type="evidence" value="ECO:0007669"/>
    <property type="project" value="UniProtKB-SubCell"/>
</dbReference>
<feature type="region of interest" description="Disordered" evidence="5">
    <location>
        <begin position="458"/>
        <end position="481"/>
    </location>
</feature>
<gene>
    <name evidence="8" type="ORF">LSCM1_01981</name>
</gene>
<evidence type="ECO:0000313" key="8">
    <source>
        <dbReference type="EMBL" id="KAG5470733.1"/>
    </source>
</evidence>
<dbReference type="PANTHER" id="PTHR13228">
    <property type="entry name" value="CONSERVED OLIGOMERIC GOLGI COMPLEX COMPONENT 5"/>
    <property type="match status" value="1"/>
</dbReference>
<evidence type="ECO:0000256" key="3">
    <source>
        <dbReference type="ARBA" id="ARBA00023034"/>
    </source>
</evidence>
<dbReference type="InterPro" id="IPR048485">
    <property type="entry name" value="COG5_helical"/>
</dbReference>
<keyword evidence="9" id="KW-1185">Reference proteome</keyword>
<keyword evidence="3" id="KW-0333">Golgi apparatus</keyword>
<proteinExistence type="predicted"/>
<dbReference type="KEGG" id="lmat:92512089"/>
<dbReference type="EMBL" id="JAFEUZ010000032">
    <property type="protein sequence ID" value="KAG5470733.1"/>
    <property type="molecule type" value="Genomic_DNA"/>
</dbReference>
<name>A0A836GVS6_9TRYP</name>
<accession>A0A836GVS6</accession>
<dbReference type="GO" id="GO:0006891">
    <property type="term" value="P:intra-Golgi vesicle-mediated transport"/>
    <property type="evidence" value="ECO:0007669"/>
    <property type="project" value="InterPro"/>
</dbReference>